<dbReference type="RefSeq" id="WP_378247026.1">
    <property type="nucleotide sequence ID" value="NZ_JBHRWK010000109.1"/>
</dbReference>
<reference evidence="2" key="1">
    <citation type="journal article" date="2019" name="Int. J. Syst. Evol. Microbiol.">
        <title>The Global Catalogue of Microorganisms (GCM) 10K type strain sequencing project: providing services to taxonomists for standard genome sequencing and annotation.</title>
        <authorList>
            <consortium name="The Broad Institute Genomics Platform"/>
            <consortium name="The Broad Institute Genome Sequencing Center for Infectious Disease"/>
            <person name="Wu L."/>
            <person name="Ma J."/>
        </authorList>
    </citation>
    <scope>NUCLEOTIDE SEQUENCE [LARGE SCALE GENOMIC DNA]</scope>
    <source>
        <strain evidence="2">CGMCC 4.7676</strain>
    </source>
</reference>
<comment type="caution">
    <text evidence="1">The sequence shown here is derived from an EMBL/GenBank/DDBJ whole genome shotgun (WGS) entry which is preliminary data.</text>
</comment>
<keyword evidence="2" id="KW-1185">Reference proteome</keyword>
<evidence type="ECO:0000313" key="2">
    <source>
        <dbReference type="Proteomes" id="UP001595645"/>
    </source>
</evidence>
<dbReference type="Proteomes" id="UP001595645">
    <property type="component" value="Unassembled WGS sequence"/>
</dbReference>
<dbReference type="EMBL" id="JBHRWK010000109">
    <property type="protein sequence ID" value="MFC3456036.1"/>
    <property type="molecule type" value="Genomic_DNA"/>
</dbReference>
<accession>A0ABV7PC65</accession>
<protein>
    <submittedName>
        <fullName evidence="1">Uncharacterized protein</fullName>
    </submittedName>
</protein>
<organism evidence="1 2">
    <name type="scientific">Amycolatopsis speibonae</name>
    <dbReference type="NCBI Taxonomy" id="1450224"/>
    <lineage>
        <taxon>Bacteria</taxon>
        <taxon>Bacillati</taxon>
        <taxon>Actinomycetota</taxon>
        <taxon>Actinomycetes</taxon>
        <taxon>Pseudonocardiales</taxon>
        <taxon>Pseudonocardiaceae</taxon>
        <taxon>Amycolatopsis</taxon>
    </lineage>
</organism>
<name>A0ABV7PC65_9PSEU</name>
<sequence length="108" mass="11316">MSLEGKVCGNLACADVFKVLIDPFVVGVVGGQVVGGVVVDIRLVTGAKIQIETDAMAGCDGFGSMEDTHELGQGAGADAVRDEYEVGQRVARVDFVEAYAIRLAGRRE</sequence>
<gene>
    <name evidence="1" type="ORF">ACFOSH_41955</name>
</gene>
<proteinExistence type="predicted"/>
<evidence type="ECO:0000313" key="1">
    <source>
        <dbReference type="EMBL" id="MFC3456036.1"/>
    </source>
</evidence>